<dbReference type="OrthoDB" id="9897624at2"/>
<keyword evidence="4" id="KW-1185">Reference proteome</keyword>
<organism evidence="1 3">
    <name type="scientific">Aeromonas schubertii</name>
    <dbReference type="NCBI Taxonomy" id="652"/>
    <lineage>
        <taxon>Bacteria</taxon>
        <taxon>Pseudomonadati</taxon>
        <taxon>Pseudomonadota</taxon>
        <taxon>Gammaproteobacteria</taxon>
        <taxon>Aeromonadales</taxon>
        <taxon>Aeromonadaceae</taxon>
        <taxon>Aeromonas</taxon>
    </lineage>
</organism>
<evidence type="ECO:0000313" key="2">
    <source>
        <dbReference type="EMBL" id="MBZ6064889.1"/>
    </source>
</evidence>
<dbReference type="EMBL" id="CP013067">
    <property type="protein sequence ID" value="ALP41320.1"/>
    <property type="molecule type" value="Genomic_DNA"/>
</dbReference>
<dbReference type="EMBL" id="JAIRBT010000002">
    <property type="protein sequence ID" value="MBZ6064889.1"/>
    <property type="molecule type" value="Genomic_DNA"/>
</dbReference>
<reference evidence="2 4" key="3">
    <citation type="submission" date="2021-09" db="EMBL/GenBank/DDBJ databases">
        <title>Aeromonas schubertii isolated from Asian sea bass.</title>
        <authorList>
            <person name="Pinpimai K."/>
        </authorList>
    </citation>
    <scope>NUCLEOTIDE SEQUENCE [LARGE SCALE GENOMIC DNA]</scope>
    <source>
        <strain evidence="2 4">CHULA2021a</strain>
    </source>
</reference>
<dbReference type="PATRIC" id="fig|652.5.peg.2713"/>
<gene>
    <name evidence="2" type="ORF">LA374_01465</name>
    <name evidence="1" type="ORF">WL1483_1901</name>
</gene>
<evidence type="ECO:0000313" key="1">
    <source>
        <dbReference type="EMBL" id="ALP41320.1"/>
    </source>
</evidence>
<sequence>MTQPHLELPEDEPLAERLGPLLLQLLTAYGDGDLASFSALLPPDFVAGEYGAERFHKGSLQFRERFGPCLRLTFLTRLRRGHDTLLLWKGTFSSCEDELLLHLKVSGEEGVEGFWIV</sequence>
<accession>A0A0S2SHY8</accession>
<evidence type="ECO:0000313" key="4">
    <source>
        <dbReference type="Proteomes" id="UP000774958"/>
    </source>
</evidence>
<dbReference type="Proteomes" id="UP000058114">
    <property type="component" value="Chromosome"/>
</dbReference>
<evidence type="ECO:0008006" key="5">
    <source>
        <dbReference type="Google" id="ProtNLM"/>
    </source>
</evidence>
<evidence type="ECO:0000313" key="3">
    <source>
        <dbReference type="Proteomes" id="UP000058114"/>
    </source>
</evidence>
<dbReference type="AlphaFoldDB" id="A0A0S2SHY8"/>
<dbReference type="STRING" id="652.WL1483_1901"/>
<dbReference type="KEGG" id="asr:WL1483_1901"/>
<reference evidence="1 3" key="2">
    <citation type="journal article" date="2016" name="Genome Announc.">
        <title>Complete Genome Sequence of the Highly Virulent Aeromonas schubertii Strain WL1483, Isolated from Diseased Snakehead Fish (Channa argus) in China.</title>
        <authorList>
            <person name="Liu L."/>
            <person name="Li N."/>
            <person name="Zhang D."/>
            <person name="Fu X."/>
            <person name="Shi C."/>
            <person name="Lin Q."/>
            <person name="Hao G."/>
        </authorList>
    </citation>
    <scope>NUCLEOTIDE SEQUENCE [LARGE SCALE GENOMIC DNA]</scope>
    <source>
        <strain evidence="1 3">WL1483</strain>
    </source>
</reference>
<proteinExistence type="predicted"/>
<dbReference type="Proteomes" id="UP000774958">
    <property type="component" value="Unassembled WGS sequence"/>
</dbReference>
<name>A0A0S2SHY8_9GAMM</name>
<reference evidence="3" key="1">
    <citation type="submission" date="2015-10" db="EMBL/GenBank/DDBJ databases">
        <title>Complete Genome Sequence of Aeromonas schubertii strain WL1483.</title>
        <authorList>
            <person name="Liu L."/>
        </authorList>
    </citation>
    <scope>NUCLEOTIDE SEQUENCE [LARGE SCALE GENOMIC DNA]</scope>
    <source>
        <strain evidence="3">WL1483</strain>
    </source>
</reference>
<protein>
    <recommendedName>
        <fullName evidence="5">SnoaL-like domain-containing protein</fullName>
    </recommendedName>
</protein>
<dbReference type="RefSeq" id="WP_050665951.1">
    <property type="nucleotide sequence ID" value="NZ_CDDB01000039.1"/>
</dbReference>